<evidence type="ECO:0000256" key="1">
    <source>
        <dbReference type="SAM" id="MobiDB-lite"/>
    </source>
</evidence>
<dbReference type="AlphaFoldDB" id="A0A4Z2F1T9"/>
<proteinExistence type="predicted"/>
<keyword evidence="3" id="KW-1185">Reference proteome</keyword>
<gene>
    <name evidence="2" type="ORF">EYF80_055389</name>
</gene>
<feature type="region of interest" description="Disordered" evidence="1">
    <location>
        <begin position="17"/>
        <end position="67"/>
    </location>
</feature>
<evidence type="ECO:0000313" key="3">
    <source>
        <dbReference type="Proteomes" id="UP000314294"/>
    </source>
</evidence>
<evidence type="ECO:0000313" key="2">
    <source>
        <dbReference type="EMBL" id="TNN34442.1"/>
    </source>
</evidence>
<dbReference type="EMBL" id="SRLO01001961">
    <property type="protein sequence ID" value="TNN34442.1"/>
    <property type="molecule type" value="Genomic_DNA"/>
</dbReference>
<sequence length="67" mass="6851">MPDVVVISDWGSGDAVGGRAALSTGVTSAGGPIRDRITGRSTKPFSIPNTLGRSGSPHSPHQRSSYS</sequence>
<name>A0A4Z2F1T9_9TELE</name>
<feature type="compositionally biased region" description="Polar residues" evidence="1">
    <location>
        <begin position="39"/>
        <end position="67"/>
    </location>
</feature>
<comment type="caution">
    <text evidence="2">The sequence shown here is derived from an EMBL/GenBank/DDBJ whole genome shotgun (WGS) entry which is preliminary data.</text>
</comment>
<organism evidence="2 3">
    <name type="scientific">Liparis tanakae</name>
    <name type="common">Tanaka's snailfish</name>
    <dbReference type="NCBI Taxonomy" id="230148"/>
    <lineage>
        <taxon>Eukaryota</taxon>
        <taxon>Metazoa</taxon>
        <taxon>Chordata</taxon>
        <taxon>Craniata</taxon>
        <taxon>Vertebrata</taxon>
        <taxon>Euteleostomi</taxon>
        <taxon>Actinopterygii</taxon>
        <taxon>Neopterygii</taxon>
        <taxon>Teleostei</taxon>
        <taxon>Neoteleostei</taxon>
        <taxon>Acanthomorphata</taxon>
        <taxon>Eupercaria</taxon>
        <taxon>Perciformes</taxon>
        <taxon>Cottioidei</taxon>
        <taxon>Cottales</taxon>
        <taxon>Liparidae</taxon>
        <taxon>Liparis</taxon>
    </lineage>
</organism>
<protein>
    <submittedName>
        <fullName evidence="2">Uncharacterized protein</fullName>
    </submittedName>
</protein>
<accession>A0A4Z2F1T9</accession>
<reference evidence="2 3" key="1">
    <citation type="submission" date="2019-03" db="EMBL/GenBank/DDBJ databases">
        <title>First draft genome of Liparis tanakae, snailfish: a comprehensive survey of snailfish specific genes.</title>
        <authorList>
            <person name="Kim W."/>
            <person name="Song I."/>
            <person name="Jeong J.-H."/>
            <person name="Kim D."/>
            <person name="Kim S."/>
            <person name="Ryu S."/>
            <person name="Song J.Y."/>
            <person name="Lee S.K."/>
        </authorList>
    </citation>
    <scope>NUCLEOTIDE SEQUENCE [LARGE SCALE GENOMIC DNA]</scope>
    <source>
        <tissue evidence="2">Muscle</tissue>
    </source>
</reference>
<dbReference type="Proteomes" id="UP000314294">
    <property type="component" value="Unassembled WGS sequence"/>
</dbReference>